<keyword evidence="1" id="KW-0812">Transmembrane</keyword>
<comment type="caution">
    <text evidence="2">The sequence shown here is derived from an EMBL/GenBank/DDBJ whole genome shotgun (WGS) entry which is preliminary data.</text>
</comment>
<feature type="transmembrane region" description="Helical" evidence="1">
    <location>
        <begin position="38"/>
        <end position="59"/>
    </location>
</feature>
<keyword evidence="1" id="KW-1133">Transmembrane helix</keyword>
<organism evidence="2 3">
    <name type="scientific">Aspergillus granulosus</name>
    <dbReference type="NCBI Taxonomy" id="176169"/>
    <lineage>
        <taxon>Eukaryota</taxon>
        <taxon>Fungi</taxon>
        <taxon>Dikarya</taxon>
        <taxon>Ascomycota</taxon>
        <taxon>Pezizomycotina</taxon>
        <taxon>Eurotiomycetes</taxon>
        <taxon>Eurotiomycetidae</taxon>
        <taxon>Eurotiales</taxon>
        <taxon>Aspergillaceae</taxon>
        <taxon>Aspergillus</taxon>
        <taxon>Aspergillus subgen. Nidulantes</taxon>
    </lineage>
</organism>
<evidence type="ECO:0008006" key="4">
    <source>
        <dbReference type="Google" id="ProtNLM"/>
    </source>
</evidence>
<reference evidence="2 3" key="1">
    <citation type="submission" date="2024-07" db="EMBL/GenBank/DDBJ databases">
        <title>Section-level genome sequencing and comparative genomics of Aspergillus sections Usti and Cavernicolus.</title>
        <authorList>
            <consortium name="Lawrence Berkeley National Laboratory"/>
            <person name="Nybo J.L."/>
            <person name="Vesth T.C."/>
            <person name="Theobald S."/>
            <person name="Frisvad J.C."/>
            <person name="Larsen T.O."/>
            <person name="Kjaerboelling I."/>
            <person name="Rothschild-Mancinelli K."/>
            <person name="Lyhne E.K."/>
            <person name="Kogle M.E."/>
            <person name="Barry K."/>
            <person name="Clum A."/>
            <person name="Na H."/>
            <person name="Ledsgaard L."/>
            <person name="Lin J."/>
            <person name="Lipzen A."/>
            <person name="Kuo A."/>
            <person name="Riley R."/>
            <person name="Mondo S."/>
            <person name="Labutti K."/>
            <person name="Haridas S."/>
            <person name="Pangalinan J."/>
            <person name="Salamov A.A."/>
            <person name="Simmons B.A."/>
            <person name="Magnuson J.K."/>
            <person name="Chen J."/>
            <person name="Drula E."/>
            <person name="Henrissat B."/>
            <person name="Wiebenga A."/>
            <person name="Lubbers R.J."/>
            <person name="Gomes A.C."/>
            <person name="Makela M.R."/>
            <person name="Stajich J."/>
            <person name="Grigoriev I.V."/>
            <person name="Mortensen U.H."/>
            <person name="De Vries R.P."/>
            <person name="Baker S.E."/>
            <person name="Andersen M.R."/>
        </authorList>
    </citation>
    <scope>NUCLEOTIDE SEQUENCE [LARGE SCALE GENOMIC DNA]</scope>
    <source>
        <strain evidence="2 3">CBS 588.65</strain>
    </source>
</reference>
<evidence type="ECO:0000313" key="3">
    <source>
        <dbReference type="Proteomes" id="UP001610334"/>
    </source>
</evidence>
<proteinExistence type="predicted"/>
<accession>A0ABR4HGC4</accession>
<evidence type="ECO:0000256" key="1">
    <source>
        <dbReference type="SAM" id="Phobius"/>
    </source>
</evidence>
<sequence length="69" mass="7417">MATATMVMATMKTWVTVPAMATGIAATARITRIVMTTVLAMAMVMVVGRARTIVITSGITGRRQREEQC</sequence>
<gene>
    <name evidence="2" type="ORF">BJX63DRAFT_393355</name>
</gene>
<dbReference type="EMBL" id="JBFXLT010000037">
    <property type="protein sequence ID" value="KAL2813822.1"/>
    <property type="molecule type" value="Genomic_DNA"/>
</dbReference>
<evidence type="ECO:0000313" key="2">
    <source>
        <dbReference type="EMBL" id="KAL2813822.1"/>
    </source>
</evidence>
<name>A0ABR4HGC4_9EURO</name>
<keyword evidence="3" id="KW-1185">Reference proteome</keyword>
<keyword evidence="1" id="KW-0472">Membrane</keyword>
<protein>
    <recommendedName>
        <fullName evidence="4">Secreted peptide</fullName>
    </recommendedName>
</protein>
<dbReference type="Proteomes" id="UP001610334">
    <property type="component" value="Unassembled WGS sequence"/>
</dbReference>